<reference evidence="1 2" key="1">
    <citation type="submission" date="2018-05" db="EMBL/GenBank/DDBJ databases">
        <title>Streptomyces venezuelae.</title>
        <authorList>
            <person name="Kim W."/>
            <person name="Lee N."/>
            <person name="Cho B.-K."/>
        </authorList>
    </citation>
    <scope>NUCLEOTIDE SEQUENCE [LARGE SCALE GENOMIC DNA]</scope>
    <source>
        <strain evidence="1 2">ATCC 21782</strain>
    </source>
</reference>
<dbReference type="Gene3D" id="2.50.20.20">
    <property type="match status" value="1"/>
</dbReference>
<dbReference type="EMBL" id="CP029190">
    <property type="protein sequence ID" value="QES51541.1"/>
    <property type="molecule type" value="Genomic_DNA"/>
</dbReference>
<evidence type="ECO:0000313" key="2">
    <source>
        <dbReference type="Proteomes" id="UP000325211"/>
    </source>
</evidence>
<sequence length="268" mass="27465">MVVAVIAAATAGCSDGEPAKKAAAGAGAQVVDTVESMVATLGKASDAASAAGSAEVKMTVTTPDTGGKPTTMTGTYSWGNGLAMQAEVPAADLQMQDLVSDGTITYRMVQGAYYYEVDAAPSGPFKGKTWLKVDASAVLGEKGVASLEGSQNDPTAGLKMVKYAAGVTKVGKENVLGKEAVHYRATIPKDKLGESGAAFTALGGGTELVTDVWVDDQNMPVRLNQTIGAMTVHTDFYSFGAAKDIPVPPASETADMTEAFKEANGRKV</sequence>
<protein>
    <recommendedName>
        <fullName evidence="3">Lipoprotein</fullName>
    </recommendedName>
</protein>
<proteinExistence type="predicted"/>
<gene>
    <name evidence="1" type="ORF">DEJ50_30530</name>
</gene>
<dbReference type="Proteomes" id="UP000325211">
    <property type="component" value="Chromosome"/>
</dbReference>
<dbReference type="InterPro" id="IPR029046">
    <property type="entry name" value="LolA/LolB/LppX"/>
</dbReference>
<evidence type="ECO:0000313" key="1">
    <source>
        <dbReference type="EMBL" id="QES51541.1"/>
    </source>
</evidence>
<dbReference type="AlphaFoldDB" id="A0A5P2DE58"/>
<name>A0A5P2DE58_STRVZ</name>
<dbReference type="SUPFAM" id="SSF89392">
    <property type="entry name" value="Prokaryotic lipoproteins and lipoprotein localization factors"/>
    <property type="match status" value="1"/>
</dbReference>
<evidence type="ECO:0008006" key="3">
    <source>
        <dbReference type="Google" id="ProtNLM"/>
    </source>
</evidence>
<organism evidence="1 2">
    <name type="scientific">Streptomyces venezuelae</name>
    <dbReference type="NCBI Taxonomy" id="54571"/>
    <lineage>
        <taxon>Bacteria</taxon>
        <taxon>Bacillati</taxon>
        <taxon>Actinomycetota</taxon>
        <taxon>Actinomycetes</taxon>
        <taxon>Kitasatosporales</taxon>
        <taxon>Streptomycetaceae</taxon>
        <taxon>Streptomyces</taxon>
    </lineage>
</organism>
<accession>A0A5P2DE58</accession>